<dbReference type="Pfam" id="PF25601">
    <property type="entry name" value="AAA_lid_14"/>
    <property type="match status" value="1"/>
</dbReference>
<dbReference type="CDD" id="cd00156">
    <property type="entry name" value="REC"/>
    <property type="match status" value="1"/>
</dbReference>
<evidence type="ECO:0000313" key="8">
    <source>
        <dbReference type="EMBL" id="MCA9754286.1"/>
    </source>
</evidence>
<dbReference type="CDD" id="cd00009">
    <property type="entry name" value="AAA"/>
    <property type="match status" value="1"/>
</dbReference>
<dbReference type="InterPro" id="IPR025662">
    <property type="entry name" value="Sigma_54_int_dom_ATP-bd_1"/>
</dbReference>
<dbReference type="InterPro" id="IPR003593">
    <property type="entry name" value="AAA+_ATPase"/>
</dbReference>
<keyword evidence="2" id="KW-0067">ATP-binding</keyword>
<feature type="modified residue" description="4-aspartylphosphate" evidence="5">
    <location>
        <position position="57"/>
    </location>
</feature>
<dbReference type="InterPro" id="IPR011006">
    <property type="entry name" value="CheY-like_superfamily"/>
</dbReference>
<dbReference type="Pfam" id="PF00158">
    <property type="entry name" value="Sigma54_activat"/>
    <property type="match status" value="1"/>
</dbReference>
<gene>
    <name evidence="8" type="ORF">KDA27_00680</name>
</gene>
<dbReference type="PANTHER" id="PTHR32071:SF113">
    <property type="entry name" value="ALGINATE BIOSYNTHESIS TRANSCRIPTIONAL REGULATORY PROTEIN ALGB"/>
    <property type="match status" value="1"/>
</dbReference>
<proteinExistence type="predicted"/>
<dbReference type="PROSITE" id="PS00675">
    <property type="entry name" value="SIGMA54_INTERACT_1"/>
    <property type="match status" value="1"/>
</dbReference>
<protein>
    <submittedName>
        <fullName evidence="8">Sigma-54-dependent Fis family transcriptional regulator</fullName>
    </submittedName>
</protein>
<evidence type="ECO:0000259" key="7">
    <source>
        <dbReference type="PROSITE" id="PS50110"/>
    </source>
</evidence>
<dbReference type="SUPFAM" id="SSF46689">
    <property type="entry name" value="Homeodomain-like"/>
    <property type="match status" value="1"/>
</dbReference>
<dbReference type="GO" id="GO:0006355">
    <property type="term" value="P:regulation of DNA-templated transcription"/>
    <property type="evidence" value="ECO:0007669"/>
    <property type="project" value="InterPro"/>
</dbReference>
<dbReference type="InterPro" id="IPR025943">
    <property type="entry name" value="Sigma_54_int_dom_ATP-bd_2"/>
</dbReference>
<dbReference type="Gene3D" id="1.10.8.60">
    <property type="match status" value="1"/>
</dbReference>
<dbReference type="InterPro" id="IPR001789">
    <property type="entry name" value="Sig_transdc_resp-reg_receiver"/>
</dbReference>
<dbReference type="EMBL" id="JAGQHS010000002">
    <property type="protein sequence ID" value="MCA9754286.1"/>
    <property type="molecule type" value="Genomic_DNA"/>
</dbReference>
<organism evidence="8 9">
    <name type="scientific">Eiseniibacteriota bacterium</name>
    <dbReference type="NCBI Taxonomy" id="2212470"/>
    <lineage>
        <taxon>Bacteria</taxon>
        <taxon>Candidatus Eiseniibacteriota</taxon>
    </lineage>
</organism>
<dbReference type="InterPro" id="IPR058031">
    <property type="entry name" value="AAA_lid_NorR"/>
</dbReference>
<keyword evidence="1" id="KW-0547">Nucleotide-binding</keyword>
<dbReference type="PROSITE" id="PS50110">
    <property type="entry name" value="RESPONSE_REGULATORY"/>
    <property type="match status" value="1"/>
</dbReference>
<evidence type="ECO:0000256" key="1">
    <source>
        <dbReference type="ARBA" id="ARBA00022741"/>
    </source>
</evidence>
<dbReference type="FunFam" id="3.40.50.300:FF:000006">
    <property type="entry name" value="DNA-binding transcriptional regulator NtrC"/>
    <property type="match status" value="1"/>
</dbReference>
<dbReference type="GO" id="GO:0000160">
    <property type="term" value="P:phosphorelay signal transduction system"/>
    <property type="evidence" value="ECO:0007669"/>
    <property type="project" value="InterPro"/>
</dbReference>
<dbReference type="PRINTS" id="PR01590">
    <property type="entry name" value="HTHFIS"/>
</dbReference>
<dbReference type="Pfam" id="PF00072">
    <property type="entry name" value="Response_reg"/>
    <property type="match status" value="1"/>
</dbReference>
<dbReference type="PROSITE" id="PS50045">
    <property type="entry name" value="SIGMA54_INTERACT_4"/>
    <property type="match status" value="1"/>
</dbReference>
<dbReference type="Proteomes" id="UP000739538">
    <property type="component" value="Unassembled WGS sequence"/>
</dbReference>
<evidence type="ECO:0000256" key="2">
    <source>
        <dbReference type="ARBA" id="ARBA00022840"/>
    </source>
</evidence>
<dbReference type="SMART" id="SM00448">
    <property type="entry name" value="REC"/>
    <property type="match status" value="1"/>
</dbReference>
<keyword evidence="4" id="KW-0804">Transcription</keyword>
<comment type="caution">
    <text evidence="8">The sequence shown here is derived from an EMBL/GenBank/DDBJ whole genome shotgun (WGS) entry which is preliminary data.</text>
</comment>
<sequence>MSESQAFRILVVDDERELVRDLVDLLEDEGYVAEGAHSGSDAQAKLEETKYDLVLSDVRMPPPDGLALLRWIRSRDAELPVILLTAHADPELAREAIEAGAYDYVTKPWNTFELLLRVRRVREKWGLATQKARLERMVDHLTADQGSDGFQDLVATSAPMQEVLDLAARVAASDATVLIRGESGTGKSVLARAIHGLSARNAGSFVKVNCGAIPETLLESELFGHEKGAFTGAIRQKLGLFEIADGGTLFLDEIGDVSSHVQVKLLEVIEERAFHRVGGTERHVCDVRLLAATHRNLEEAIAEGAFREDLFYRLNVFPLVLPSLRSRRDDIPALVEHFLKKKGVDVTKMEAQAMQRFQAYDFPGNIREMENLLERALILAGNGPLRAEHFPTLNEVEVPSTEAVGELPAGSLSVDEHEKRLILAALAKAGGNKSQAAQLLGMTRRTLYSRMERHGISN</sequence>
<dbReference type="AlphaFoldDB" id="A0A956N8E9"/>
<dbReference type="SMART" id="SM00382">
    <property type="entry name" value="AAA"/>
    <property type="match status" value="1"/>
</dbReference>
<evidence type="ECO:0000256" key="3">
    <source>
        <dbReference type="ARBA" id="ARBA00023015"/>
    </source>
</evidence>
<keyword evidence="3" id="KW-0805">Transcription regulation</keyword>
<feature type="domain" description="Response regulatory" evidence="7">
    <location>
        <begin position="8"/>
        <end position="122"/>
    </location>
</feature>
<dbReference type="PANTHER" id="PTHR32071">
    <property type="entry name" value="TRANSCRIPTIONAL REGULATORY PROTEIN"/>
    <property type="match status" value="1"/>
</dbReference>
<evidence type="ECO:0000259" key="6">
    <source>
        <dbReference type="PROSITE" id="PS50045"/>
    </source>
</evidence>
<keyword evidence="5" id="KW-0597">Phosphoprotein</keyword>
<evidence type="ECO:0000313" key="9">
    <source>
        <dbReference type="Proteomes" id="UP000739538"/>
    </source>
</evidence>
<reference evidence="8" key="2">
    <citation type="journal article" date="2021" name="Microbiome">
        <title>Successional dynamics and alternative stable states in a saline activated sludge microbial community over 9 years.</title>
        <authorList>
            <person name="Wang Y."/>
            <person name="Ye J."/>
            <person name="Ju F."/>
            <person name="Liu L."/>
            <person name="Boyd J.A."/>
            <person name="Deng Y."/>
            <person name="Parks D.H."/>
            <person name="Jiang X."/>
            <person name="Yin X."/>
            <person name="Woodcroft B.J."/>
            <person name="Tyson G.W."/>
            <person name="Hugenholtz P."/>
            <person name="Polz M.F."/>
            <person name="Zhang T."/>
        </authorList>
    </citation>
    <scope>NUCLEOTIDE SEQUENCE</scope>
    <source>
        <strain evidence="8">HKST-UBA02</strain>
    </source>
</reference>
<dbReference type="Gene3D" id="3.40.50.300">
    <property type="entry name" value="P-loop containing nucleotide triphosphate hydrolases"/>
    <property type="match status" value="1"/>
</dbReference>
<name>A0A956N8E9_UNCEI</name>
<dbReference type="InterPro" id="IPR027417">
    <property type="entry name" value="P-loop_NTPase"/>
</dbReference>
<evidence type="ECO:0000256" key="4">
    <source>
        <dbReference type="ARBA" id="ARBA00023163"/>
    </source>
</evidence>
<dbReference type="SUPFAM" id="SSF52540">
    <property type="entry name" value="P-loop containing nucleoside triphosphate hydrolases"/>
    <property type="match status" value="1"/>
</dbReference>
<feature type="domain" description="Sigma-54 factor interaction" evidence="6">
    <location>
        <begin position="153"/>
        <end position="378"/>
    </location>
</feature>
<dbReference type="Pfam" id="PF02954">
    <property type="entry name" value="HTH_8"/>
    <property type="match status" value="1"/>
</dbReference>
<dbReference type="InterPro" id="IPR002078">
    <property type="entry name" value="Sigma_54_int"/>
</dbReference>
<dbReference type="GO" id="GO:0043565">
    <property type="term" value="F:sequence-specific DNA binding"/>
    <property type="evidence" value="ECO:0007669"/>
    <property type="project" value="InterPro"/>
</dbReference>
<dbReference type="Gene3D" id="1.10.10.60">
    <property type="entry name" value="Homeodomain-like"/>
    <property type="match status" value="1"/>
</dbReference>
<accession>A0A956N8E9</accession>
<dbReference type="GO" id="GO:0005524">
    <property type="term" value="F:ATP binding"/>
    <property type="evidence" value="ECO:0007669"/>
    <property type="project" value="UniProtKB-KW"/>
</dbReference>
<reference evidence="8" key="1">
    <citation type="submission" date="2020-04" db="EMBL/GenBank/DDBJ databases">
        <authorList>
            <person name="Zhang T."/>
        </authorList>
    </citation>
    <scope>NUCLEOTIDE SEQUENCE</scope>
    <source>
        <strain evidence="8">HKST-UBA02</strain>
    </source>
</reference>
<dbReference type="InterPro" id="IPR009057">
    <property type="entry name" value="Homeodomain-like_sf"/>
</dbReference>
<dbReference type="Gene3D" id="3.40.50.2300">
    <property type="match status" value="1"/>
</dbReference>
<dbReference type="PROSITE" id="PS00676">
    <property type="entry name" value="SIGMA54_INTERACT_2"/>
    <property type="match status" value="1"/>
</dbReference>
<dbReference type="InterPro" id="IPR002197">
    <property type="entry name" value="HTH_Fis"/>
</dbReference>
<dbReference type="SUPFAM" id="SSF52172">
    <property type="entry name" value="CheY-like"/>
    <property type="match status" value="1"/>
</dbReference>
<evidence type="ECO:0000256" key="5">
    <source>
        <dbReference type="PROSITE-ProRule" id="PRU00169"/>
    </source>
</evidence>